<name>A0ABS8VHS4_DATST</name>
<evidence type="ECO:0000313" key="1">
    <source>
        <dbReference type="EMBL" id="MCD9645510.1"/>
    </source>
</evidence>
<proteinExistence type="predicted"/>
<evidence type="ECO:0000313" key="2">
    <source>
        <dbReference type="Proteomes" id="UP000823775"/>
    </source>
</evidence>
<protein>
    <submittedName>
        <fullName evidence="1">Uncharacterized protein</fullName>
    </submittedName>
</protein>
<gene>
    <name evidence="1" type="ORF">HAX54_034503</name>
</gene>
<reference evidence="1 2" key="1">
    <citation type="journal article" date="2021" name="BMC Genomics">
        <title>Datura genome reveals duplications of psychoactive alkaloid biosynthetic genes and high mutation rate following tissue culture.</title>
        <authorList>
            <person name="Rajewski A."/>
            <person name="Carter-House D."/>
            <person name="Stajich J."/>
            <person name="Litt A."/>
        </authorList>
    </citation>
    <scope>NUCLEOTIDE SEQUENCE [LARGE SCALE GENOMIC DNA]</scope>
    <source>
        <strain evidence="1">AR-01</strain>
    </source>
</reference>
<organism evidence="1 2">
    <name type="scientific">Datura stramonium</name>
    <name type="common">Jimsonweed</name>
    <name type="synonym">Common thornapple</name>
    <dbReference type="NCBI Taxonomy" id="4076"/>
    <lineage>
        <taxon>Eukaryota</taxon>
        <taxon>Viridiplantae</taxon>
        <taxon>Streptophyta</taxon>
        <taxon>Embryophyta</taxon>
        <taxon>Tracheophyta</taxon>
        <taxon>Spermatophyta</taxon>
        <taxon>Magnoliopsida</taxon>
        <taxon>eudicotyledons</taxon>
        <taxon>Gunneridae</taxon>
        <taxon>Pentapetalae</taxon>
        <taxon>asterids</taxon>
        <taxon>lamiids</taxon>
        <taxon>Solanales</taxon>
        <taxon>Solanaceae</taxon>
        <taxon>Solanoideae</taxon>
        <taxon>Datureae</taxon>
        <taxon>Datura</taxon>
    </lineage>
</organism>
<accession>A0ABS8VHS4</accession>
<sequence length="122" mass="13675">MNELASQVVSQTTETNTSPTQAIVDDDIFKWEIEEEVIGELIVDVFLKGEKLEKVHLVRWVSELQEERDGFGRTRPAKCEAALVTPVGQQACQCTEGFRIVGGAIHRETLRKPEPRLVADVN</sequence>
<keyword evidence="2" id="KW-1185">Reference proteome</keyword>
<dbReference type="Proteomes" id="UP000823775">
    <property type="component" value="Unassembled WGS sequence"/>
</dbReference>
<dbReference type="EMBL" id="JACEIK010004455">
    <property type="protein sequence ID" value="MCD9645510.1"/>
    <property type="molecule type" value="Genomic_DNA"/>
</dbReference>
<comment type="caution">
    <text evidence="1">The sequence shown here is derived from an EMBL/GenBank/DDBJ whole genome shotgun (WGS) entry which is preliminary data.</text>
</comment>